<dbReference type="GO" id="GO:0009318">
    <property type="term" value="C:exodeoxyribonuclease VII complex"/>
    <property type="evidence" value="ECO:0007669"/>
    <property type="project" value="UniProtKB-UniRule"/>
</dbReference>
<comment type="caution">
    <text evidence="8">The sequence shown here is derived from an EMBL/GenBank/DDBJ whole genome shotgun (WGS) entry which is preliminary data.</text>
</comment>
<feature type="compositionally biased region" description="Acidic residues" evidence="7">
    <location>
        <begin position="110"/>
        <end position="119"/>
    </location>
</feature>
<evidence type="ECO:0000256" key="3">
    <source>
        <dbReference type="ARBA" id="ARBA00022722"/>
    </source>
</evidence>
<evidence type="ECO:0000256" key="6">
    <source>
        <dbReference type="HAMAP-Rule" id="MF_00337"/>
    </source>
</evidence>
<dbReference type="RefSeq" id="WP_146850576.1">
    <property type="nucleotide sequence ID" value="NZ_BKAG01000013.1"/>
</dbReference>
<name>A0A512M9J0_9BACT</name>
<sequence>MSAANPSDISFEQAMERLEEIVGSMESDRMPLDEMVGSYEEGMKLLQVCRQRIEQARQRIEIINIKADGKAETASFDPGKEDLAEDKPRASAPAARRRSAPAPAPKPETGGEDDEIRLF</sequence>
<comment type="catalytic activity">
    <reaction evidence="6">
        <text>Exonucleolytic cleavage in either 5'- to 3'- or 3'- to 5'-direction to yield nucleoside 5'-phosphates.</text>
        <dbReference type="EC" id="3.1.11.6"/>
    </reaction>
</comment>
<evidence type="ECO:0000256" key="4">
    <source>
        <dbReference type="ARBA" id="ARBA00022801"/>
    </source>
</evidence>
<feature type="compositionally biased region" description="Basic and acidic residues" evidence="7">
    <location>
        <begin position="78"/>
        <end position="89"/>
    </location>
</feature>
<proteinExistence type="inferred from homology"/>
<comment type="subcellular location">
    <subcellularLocation>
        <location evidence="6">Cytoplasm</location>
    </subcellularLocation>
</comment>
<keyword evidence="9" id="KW-1185">Reference proteome</keyword>
<dbReference type="HAMAP" id="MF_00337">
    <property type="entry name" value="Exonuc_7_S"/>
    <property type="match status" value="1"/>
</dbReference>
<evidence type="ECO:0000313" key="8">
    <source>
        <dbReference type="EMBL" id="GEP43001.1"/>
    </source>
</evidence>
<dbReference type="GO" id="GO:0005829">
    <property type="term" value="C:cytosol"/>
    <property type="evidence" value="ECO:0007669"/>
    <property type="project" value="TreeGrafter"/>
</dbReference>
<evidence type="ECO:0000313" key="9">
    <source>
        <dbReference type="Proteomes" id="UP000321577"/>
    </source>
</evidence>
<evidence type="ECO:0000256" key="1">
    <source>
        <dbReference type="ARBA" id="ARBA00009998"/>
    </source>
</evidence>
<dbReference type="GO" id="GO:0006308">
    <property type="term" value="P:DNA catabolic process"/>
    <property type="evidence" value="ECO:0007669"/>
    <property type="project" value="UniProtKB-UniRule"/>
</dbReference>
<accession>A0A512M9J0</accession>
<comment type="similarity">
    <text evidence="1 6">Belongs to the XseB family.</text>
</comment>
<dbReference type="Gene3D" id="1.10.287.1040">
    <property type="entry name" value="Exonuclease VII, small subunit"/>
    <property type="match status" value="1"/>
</dbReference>
<dbReference type="EC" id="3.1.11.6" evidence="6"/>
<keyword evidence="4 6" id="KW-0378">Hydrolase</keyword>
<dbReference type="GO" id="GO:0008855">
    <property type="term" value="F:exodeoxyribonuclease VII activity"/>
    <property type="evidence" value="ECO:0007669"/>
    <property type="project" value="UniProtKB-UniRule"/>
</dbReference>
<dbReference type="Proteomes" id="UP000321577">
    <property type="component" value="Unassembled WGS sequence"/>
</dbReference>
<dbReference type="PANTHER" id="PTHR34137:SF1">
    <property type="entry name" value="EXODEOXYRIBONUCLEASE 7 SMALL SUBUNIT"/>
    <property type="match status" value="1"/>
</dbReference>
<protein>
    <recommendedName>
        <fullName evidence="6">Exodeoxyribonuclease 7 small subunit</fullName>
        <ecNumber evidence="6">3.1.11.6</ecNumber>
    </recommendedName>
    <alternativeName>
        <fullName evidence="6">Exodeoxyribonuclease VII small subunit</fullName>
        <shortName evidence="6">Exonuclease VII small subunit</shortName>
    </alternativeName>
</protein>
<keyword evidence="5 6" id="KW-0269">Exonuclease</keyword>
<dbReference type="InterPro" id="IPR003761">
    <property type="entry name" value="Exonuc_VII_S"/>
</dbReference>
<dbReference type="NCBIfam" id="TIGR01280">
    <property type="entry name" value="xseB"/>
    <property type="match status" value="1"/>
</dbReference>
<dbReference type="EMBL" id="BKAG01000013">
    <property type="protein sequence ID" value="GEP43001.1"/>
    <property type="molecule type" value="Genomic_DNA"/>
</dbReference>
<dbReference type="AlphaFoldDB" id="A0A512M9J0"/>
<organism evidence="8 9">
    <name type="scientific">Brevifollis gellanilyticus</name>
    <dbReference type="NCBI Taxonomy" id="748831"/>
    <lineage>
        <taxon>Bacteria</taxon>
        <taxon>Pseudomonadati</taxon>
        <taxon>Verrucomicrobiota</taxon>
        <taxon>Verrucomicrobiia</taxon>
        <taxon>Verrucomicrobiales</taxon>
        <taxon>Verrucomicrobiaceae</taxon>
    </lineage>
</organism>
<gene>
    <name evidence="6" type="primary">xseB</name>
    <name evidence="8" type="ORF">BGE01nite_22920</name>
</gene>
<keyword evidence="3 6" id="KW-0540">Nuclease</keyword>
<evidence type="ECO:0000256" key="2">
    <source>
        <dbReference type="ARBA" id="ARBA00022490"/>
    </source>
</evidence>
<dbReference type="Pfam" id="PF02609">
    <property type="entry name" value="Exonuc_VII_S"/>
    <property type="match status" value="1"/>
</dbReference>
<evidence type="ECO:0000256" key="5">
    <source>
        <dbReference type="ARBA" id="ARBA00022839"/>
    </source>
</evidence>
<feature type="region of interest" description="Disordered" evidence="7">
    <location>
        <begin position="67"/>
        <end position="119"/>
    </location>
</feature>
<keyword evidence="2 6" id="KW-0963">Cytoplasm</keyword>
<reference evidence="8 9" key="1">
    <citation type="submission" date="2019-07" db="EMBL/GenBank/DDBJ databases">
        <title>Whole genome shotgun sequence of Brevifollis gellanilyticus NBRC 108608.</title>
        <authorList>
            <person name="Hosoyama A."/>
            <person name="Uohara A."/>
            <person name="Ohji S."/>
            <person name="Ichikawa N."/>
        </authorList>
    </citation>
    <scope>NUCLEOTIDE SEQUENCE [LARGE SCALE GENOMIC DNA]</scope>
    <source>
        <strain evidence="8 9">NBRC 108608</strain>
    </source>
</reference>
<comment type="subunit">
    <text evidence="6">Heterooligomer composed of large and small subunits.</text>
</comment>
<comment type="function">
    <text evidence="6">Bidirectionally degrades single-stranded DNA into large acid-insoluble oligonucleotides, which are then degraded further into small acid-soluble oligonucleotides.</text>
</comment>
<dbReference type="PANTHER" id="PTHR34137">
    <property type="entry name" value="EXODEOXYRIBONUCLEASE 7 SMALL SUBUNIT"/>
    <property type="match status" value="1"/>
</dbReference>
<evidence type="ECO:0000256" key="7">
    <source>
        <dbReference type="SAM" id="MobiDB-lite"/>
    </source>
</evidence>
<dbReference type="SUPFAM" id="SSF116842">
    <property type="entry name" value="XseB-like"/>
    <property type="match status" value="1"/>
</dbReference>
<dbReference type="OrthoDB" id="194633at2"/>
<dbReference type="InterPro" id="IPR037004">
    <property type="entry name" value="Exonuc_VII_ssu_sf"/>
</dbReference>